<keyword evidence="14" id="KW-1185">Reference proteome</keyword>
<organism evidence="13 14">
    <name type="scientific">Leptidea sinapis</name>
    <dbReference type="NCBI Taxonomy" id="189913"/>
    <lineage>
        <taxon>Eukaryota</taxon>
        <taxon>Metazoa</taxon>
        <taxon>Ecdysozoa</taxon>
        <taxon>Arthropoda</taxon>
        <taxon>Hexapoda</taxon>
        <taxon>Insecta</taxon>
        <taxon>Pterygota</taxon>
        <taxon>Neoptera</taxon>
        <taxon>Endopterygota</taxon>
        <taxon>Lepidoptera</taxon>
        <taxon>Glossata</taxon>
        <taxon>Ditrysia</taxon>
        <taxon>Papilionoidea</taxon>
        <taxon>Pieridae</taxon>
        <taxon>Dismorphiinae</taxon>
        <taxon>Leptidea</taxon>
    </lineage>
</organism>
<dbReference type="GO" id="GO:0006408">
    <property type="term" value="P:snRNA export from nucleus"/>
    <property type="evidence" value="ECO:0007669"/>
    <property type="project" value="InterPro"/>
</dbReference>
<evidence type="ECO:0000256" key="10">
    <source>
        <dbReference type="ARBA" id="ARBA00030834"/>
    </source>
</evidence>
<dbReference type="Proteomes" id="UP000324832">
    <property type="component" value="Unassembled WGS sequence"/>
</dbReference>
<dbReference type="AlphaFoldDB" id="A0A5E4R2Z9"/>
<dbReference type="Pfam" id="PF10258">
    <property type="entry name" value="PHAX_RNA-bd"/>
    <property type="match status" value="1"/>
</dbReference>
<evidence type="ECO:0000256" key="5">
    <source>
        <dbReference type="ARBA" id="ARBA00022448"/>
    </source>
</evidence>
<evidence type="ECO:0000256" key="3">
    <source>
        <dbReference type="ARBA" id="ARBA00006094"/>
    </source>
</evidence>
<dbReference type="GO" id="GO:0005737">
    <property type="term" value="C:cytoplasm"/>
    <property type="evidence" value="ECO:0007669"/>
    <property type="project" value="UniProtKB-SubCell"/>
</dbReference>
<evidence type="ECO:0000256" key="2">
    <source>
        <dbReference type="ARBA" id="ARBA00004496"/>
    </source>
</evidence>
<feature type="compositionally biased region" description="Basic residues" evidence="11">
    <location>
        <begin position="70"/>
        <end position="81"/>
    </location>
</feature>
<evidence type="ECO:0000256" key="8">
    <source>
        <dbReference type="ARBA" id="ARBA00022927"/>
    </source>
</evidence>
<dbReference type="PANTHER" id="PTHR13135:SF0">
    <property type="entry name" value="PHOSPHORYLATED ADAPTER RNA EXPORT PROTEIN"/>
    <property type="match status" value="1"/>
</dbReference>
<sequence>MMSTTDGDVTHEREDGELVDSDVEEGTYIPLERPIFNPPSLVNMQIQDEQSEEESLTGSSGSESDDERQRRPKRSKVRPRRPQQQQAGRNKKYDIWCQPLQEDLLTDNMVSCDVSKTKKSDYGVESYDYKIKYRLSKKCVPNVFTNNSDHSNHNNKRRFSERSNVKLRLGKRVNSHQPREEKQNPRYLPDLAVTVEDPVIHIGSDIAENLAEEKKELVVRIVEVLGASKAIEIYKETQKIEAEEW</sequence>
<keyword evidence="8" id="KW-0653">Protein transport</keyword>
<dbReference type="GO" id="GO:0003723">
    <property type="term" value="F:RNA binding"/>
    <property type="evidence" value="ECO:0007669"/>
    <property type="project" value="UniProtKB-KW"/>
</dbReference>
<dbReference type="Gene3D" id="1.10.10.1440">
    <property type="entry name" value="PHAX RNA-binding domain"/>
    <property type="match status" value="1"/>
</dbReference>
<keyword evidence="9" id="KW-0539">Nucleus</keyword>
<dbReference type="InterPro" id="IPR039047">
    <property type="entry name" value="PHAX"/>
</dbReference>
<keyword evidence="7" id="KW-0694">RNA-binding</keyword>
<evidence type="ECO:0000256" key="1">
    <source>
        <dbReference type="ARBA" id="ARBA00004123"/>
    </source>
</evidence>
<name>A0A5E4R2Z9_9NEOP</name>
<reference evidence="13 14" key="1">
    <citation type="submission" date="2017-07" db="EMBL/GenBank/DDBJ databases">
        <authorList>
            <person name="Talla V."/>
            <person name="Backstrom N."/>
        </authorList>
    </citation>
    <scope>NUCLEOTIDE SEQUENCE [LARGE SCALE GENOMIC DNA]</scope>
</reference>
<evidence type="ECO:0000259" key="12">
    <source>
        <dbReference type="Pfam" id="PF10258"/>
    </source>
</evidence>
<evidence type="ECO:0000313" key="13">
    <source>
        <dbReference type="EMBL" id="VVD03848.1"/>
    </source>
</evidence>
<evidence type="ECO:0000256" key="6">
    <source>
        <dbReference type="ARBA" id="ARBA00022490"/>
    </source>
</evidence>
<gene>
    <name evidence="13" type="ORF">LSINAPIS_LOCUS13748</name>
</gene>
<evidence type="ECO:0000256" key="7">
    <source>
        <dbReference type="ARBA" id="ARBA00022884"/>
    </source>
</evidence>
<proteinExistence type="inferred from homology"/>
<comment type="subcellular location">
    <subcellularLocation>
        <location evidence="2">Cytoplasm</location>
    </subcellularLocation>
    <subcellularLocation>
        <location evidence="1">Nucleus</location>
    </subcellularLocation>
</comment>
<keyword evidence="5" id="KW-0813">Transport</keyword>
<comment type="similarity">
    <text evidence="3">Belongs to the PHAX family.</text>
</comment>
<feature type="domain" description="Phosphorylated adapter RNA export protein RNA-binding" evidence="12">
    <location>
        <begin position="204"/>
        <end position="242"/>
    </location>
</feature>
<accession>A0A5E4R2Z9</accession>
<dbReference type="GO" id="GO:0005634">
    <property type="term" value="C:nucleus"/>
    <property type="evidence" value="ECO:0007669"/>
    <property type="project" value="UniProtKB-SubCell"/>
</dbReference>
<dbReference type="InterPro" id="IPR019385">
    <property type="entry name" value="PHAX_RNA-binding_domain"/>
</dbReference>
<evidence type="ECO:0000256" key="11">
    <source>
        <dbReference type="SAM" id="MobiDB-lite"/>
    </source>
</evidence>
<evidence type="ECO:0000256" key="4">
    <source>
        <dbReference type="ARBA" id="ARBA00016856"/>
    </source>
</evidence>
<dbReference type="PANTHER" id="PTHR13135">
    <property type="entry name" value="CYTOSOLIC RESINIFERATOXIN BINDING PROTEIN RBP-26"/>
    <property type="match status" value="1"/>
</dbReference>
<feature type="region of interest" description="Disordered" evidence="11">
    <location>
        <begin position="1"/>
        <end position="93"/>
    </location>
</feature>
<protein>
    <recommendedName>
        <fullName evidence="4">Phosphorylated adapter RNA export protein</fullName>
    </recommendedName>
    <alternativeName>
        <fullName evidence="10">RNA U small nuclear RNA export adapter protein</fullName>
    </alternativeName>
</protein>
<evidence type="ECO:0000256" key="9">
    <source>
        <dbReference type="ARBA" id="ARBA00023242"/>
    </source>
</evidence>
<keyword evidence="6" id="KW-0963">Cytoplasm</keyword>
<evidence type="ECO:0000313" key="14">
    <source>
        <dbReference type="Proteomes" id="UP000324832"/>
    </source>
</evidence>
<dbReference type="InterPro" id="IPR038092">
    <property type="entry name" value="PHAX_RNA-binding_sf"/>
</dbReference>
<dbReference type="GO" id="GO:0015031">
    <property type="term" value="P:protein transport"/>
    <property type="evidence" value="ECO:0007669"/>
    <property type="project" value="UniProtKB-KW"/>
</dbReference>
<dbReference type="EMBL" id="FZQP02006807">
    <property type="protein sequence ID" value="VVD03848.1"/>
    <property type="molecule type" value="Genomic_DNA"/>
</dbReference>